<dbReference type="EMBL" id="NEDP02005462">
    <property type="protein sequence ID" value="OWF40456.1"/>
    <property type="molecule type" value="Genomic_DNA"/>
</dbReference>
<evidence type="ECO:0000256" key="2">
    <source>
        <dbReference type="ARBA" id="ARBA00010391"/>
    </source>
</evidence>
<dbReference type="PANTHER" id="PTHR16055:SF2">
    <property type="entry name" value="INTEGRATOR COMPLEX SUBUNIT 10"/>
    <property type="match status" value="1"/>
</dbReference>
<evidence type="ECO:0000313" key="6">
    <source>
        <dbReference type="Proteomes" id="UP000242188"/>
    </source>
</evidence>
<gene>
    <name evidence="5" type="ORF">KP79_PYT22346</name>
</gene>
<dbReference type="InterPro" id="IPR026164">
    <property type="entry name" value="Int_cplx_su10"/>
</dbReference>
<evidence type="ECO:0000256" key="4">
    <source>
        <dbReference type="ARBA" id="ARBA00023242"/>
    </source>
</evidence>
<reference evidence="5 6" key="1">
    <citation type="journal article" date="2017" name="Nat. Ecol. Evol.">
        <title>Scallop genome provides insights into evolution of bilaterian karyotype and development.</title>
        <authorList>
            <person name="Wang S."/>
            <person name="Zhang J."/>
            <person name="Jiao W."/>
            <person name="Li J."/>
            <person name="Xun X."/>
            <person name="Sun Y."/>
            <person name="Guo X."/>
            <person name="Huan P."/>
            <person name="Dong B."/>
            <person name="Zhang L."/>
            <person name="Hu X."/>
            <person name="Sun X."/>
            <person name="Wang J."/>
            <person name="Zhao C."/>
            <person name="Wang Y."/>
            <person name="Wang D."/>
            <person name="Huang X."/>
            <person name="Wang R."/>
            <person name="Lv J."/>
            <person name="Li Y."/>
            <person name="Zhang Z."/>
            <person name="Liu B."/>
            <person name="Lu W."/>
            <person name="Hui Y."/>
            <person name="Liang J."/>
            <person name="Zhou Z."/>
            <person name="Hou R."/>
            <person name="Li X."/>
            <person name="Liu Y."/>
            <person name="Li H."/>
            <person name="Ning X."/>
            <person name="Lin Y."/>
            <person name="Zhao L."/>
            <person name="Xing Q."/>
            <person name="Dou J."/>
            <person name="Li Y."/>
            <person name="Mao J."/>
            <person name="Guo H."/>
            <person name="Dou H."/>
            <person name="Li T."/>
            <person name="Mu C."/>
            <person name="Jiang W."/>
            <person name="Fu Q."/>
            <person name="Fu X."/>
            <person name="Miao Y."/>
            <person name="Liu J."/>
            <person name="Yu Q."/>
            <person name="Li R."/>
            <person name="Liao H."/>
            <person name="Li X."/>
            <person name="Kong Y."/>
            <person name="Jiang Z."/>
            <person name="Chourrout D."/>
            <person name="Li R."/>
            <person name="Bao Z."/>
        </authorList>
    </citation>
    <scope>NUCLEOTIDE SEQUENCE [LARGE SCALE GENOMIC DNA]</scope>
    <source>
        <strain evidence="5 6">PY_sf001</strain>
    </source>
</reference>
<proteinExistence type="inferred from homology"/>
<dbReference type="GO" id="GO:0016180">
    <property type="term" value="P:snRNA processing"/>
    <property type="evidence" value="ECO:0007669"/>
    <property type="project" value="InterPro"/>
</dbReference>
<dbReference type="AlphaFoldDB" id="A0A210PVG8"/>
<sequence>MAAVCQKLSDEDWLVSRARSCMKTDPFAAKAWMITARTLFPQNFSIQFEAYNLEKVGKNVKEAAKLLEEMFLAFPEESRLWAEVQAILGVLQSEISDNRNSFLTEIFAAISTHSQCEMLLHVADKMSDTLEQCRLLLLAMRKFGSLVDEHGLTLIDKLQRAEKKAAYMTGVNCYRKLLVCDVLPLVLQKVKKLDVPPARLYKWLQQAIEFHVMFITQAPCQPSNQPPSPDLMSPTKKGKRFVLIPGLYDRESQVTDPWGSLLRLLVLIGQHLDWEIDRDLFTQTRDQQWQYVFNIYNRAKQIQGSPYTKQIVYVTTVLFLECLYTYVSSVDPDAFVGGATVHGPLVLIEGFGGDLSDKPSPSKAKKSKTSGSATNILATPGVPDSQKIIESFLTAFKCYELLHSKQELQREFVSLCEVWRMETWTWMAHFQTDMLMYQGAFQDALAHLQSCTPLVKDSMKIRSSLQMACCFMALGKYGRSCEILLEVISFLPGGQRADKNTVPSDPVSSGRHLLLTLCTEEEIIPYCVQLLLSCLKEKALSPNKTDDTALGHMVVLLQYDWPRQEPLFQQVVKKVRSQGSFTYNLFFNFIINIDILEEFAFLKTQEGGKVSLDILPVSTKAIAQQRTVTRGVNKNVKEDFKHTMEKQVARSEESIDNLIRSFLLEERQQIIKSV</sequence>
<dbReference type="STRING" id="6573.A0A210PVG8"/>
<keyword evidence="6" id="KW-1185">Reference proteome</keyword>
<dbReference type="PANTHER" id="PTHR16055">
    <property type="entry name" value="INTEGRATOR COMPLEX SUBUNIT 10"/>
    <property type="match status" value="1"/>
</dbReference>
<evidence type="ECO:0000256" key="3">
    <source>
        <dbReference type="ARBA" id="ARBA00016811"/>
    </source>
</evidence>
<name>A0A210PVG8_MIZYE</name>
<comment type="subcellular location">
    <subcellularLocation>
        <location evidence="1">Nucleus</location>
    </subcellularLocation>
</comment>
<comment type="caution">
    <text evidence="5">The sequence shown here is derived from an EMBL/GenBank/DDBJ whole genome shotgun (WGS) entry which is preliminary data.</text>
</comment>
<dbReference type="Pfam" id="PF21045">
    <property type="entry name" value="INT10"/>
    <property type="match status" value="2"/>
</dbReference>
<dbReference type="GO" id="GO:0032039">
    <property type="term" value="C:integrator complex"/>
    <property type="evidence" value="ECO:0007669"/>
    <property type="project" value="InterPro"/>
</dbReference>
<dbReference type="OrthoDB" id="18145at2759"/>
<keyword evidence="4" id="KW-0539">Nucleus</keyword>
<accession>A0A210PVG8</accession>
<evidence type="ECO:0000313" key="5">
    <source>
        <dbReference type="EMBL" id="OWF40456.1"/>
    </source>
</evidence>
<dbReference type="Proteomes" id="UP000242188">
    <property type="component" value="Unassembled WGS sequence"/>
</dbReference>
<protein>
    <recommendedName>
        <fullName evidence="3">Integrator complex subunit 10</fullName>
    </recommendedName>
</protein>
<organism evidence="5 6">
    <name type="scientific">Mizuhopecten yessoensis</name>
    <name type="common">Japanese scallop</name>
    <name type="synonym">Patinopecten yessoensis</name>
    <dbReference type="NCBI Taxonomy" id="6573"/>
    <lineage>
        <taxon>Eukaryota</taxon>
        <taxon>Metazoa</taxon>
        <taxon>Spiralia</taxon>
        <taxon>Lophotrochozoa</taxon>
        <taxon>Mollusca</taxon>
        <taxon>Bivalvia</taxon>
        <taxon>Autobranchia</taxon>
        <taxon>Pteriomorphia</taxon>
        <taxon>Pectinida</taxon>
        <taxon>Pectinoidea</taxon>
        <taxon>Pectinidae</taxon>
        <taxon>Mizuhopecten</taxon>
    </lineage>
</organism>
<comment type="similarity">
    <text evidence="2">Belongs to the Integrator subunit 10 family.</text>
</comment>
<evidence type="ECO:0000256" key="1">
    <source>
        <dbReference type="ARBA" id="ARBA00004123"/>
    </source>
</evidence>
<dbReference type="PRINTS" id="PR02106">
    <property type="entry name" value="INTSUBUNIT10"/>
</dbReference>